<reference evidence="1 2" key="1">
    <citation type="journal article" date="2019" name="Int. J. Syst. Evol. Microbiol.">
        <title>The Global Catalogue of Microorganisms (GCM) 10K type strain sequencing project: providing services to taxonomists for standard genome sequencing and annotation.</title>
        <authorList>
            <consortium name="The Broad Institute Genomics Platform"/>
            <consortium name="The Broad Institute Genome Sequencing Center for Infectious Disease"/>
            <person name="Wu L."/>
            <person name="Ma J."/>
        </authorList>
    </citation>
    <scope>NUCLEOTIDE SEQUENCE [LARGE SCALE GENOMIC DNA]</scope>
    <source>
        <strain evidence="1 2">JCM 14232</strain>
    </source>
</reference>
<gene>
    <name evidence="1" type="ORF">GCM10008936_06450</name>
</gene>
<sequence length="92" mass="10890">MPDSFSVLSSDDIGRKYKTIVSYKDLEYLDDEDSRTHLSIVDVEEPEYQHIKDQFFIVDTEAFEEQTSNKAEIEVTEYENVNQFKIELIKFI</sequence>
<name>A0ABN1AKR7_9LACT</name>
<dbReference type="EMBL" id="BAAADA010000047">
    <property type="protein sequence ID" value="GAA0478922.1"/>
    <property type="molecule type" value="Genomic_DNA"/>
</dbReference>
<evidence type="ECO:0000313" key="1">
    <source>
        <dbReference type="EMBL" id="GAA0478922.1"/>
    </source>
</evidence>
<accession>A0ABN1AKR7</accession>
<comment type="caution">
    <text evidence="1">The sequence shown here is derived from an EMBL/GenBank/DDBJ whole genome shotgun (WGS) entry which is preliminary data.</text>
</comment>
<keyword evidence="2" id="KW-1185">Reference proteome</keyword>
<protein>
    <submittedName>
        <fullName evidence="1">Uncharacterized protein</fullName>
    </submittedName>
</protein>
<dbReference type="RefSeq" id="WP_346024129.1">
    <property type="nucleotide sequence ID" value="NZ_BAAADA010000047.1"/>
</dbReference>
<evidence type="ECO:0000313" key="2">
    <source>
        <dbReference type="Proteomes" id="UP001410648"/>
    </source>
</evidence>
<organism evidence="1 2">
    <name type="scientific">Alkalibacterium indicireducens</name>
    <dbReference type="NCBI Taxonomy" id="398758"/>
    <lineage>
        <taxon>Bacteria</taxon>
        <taxon>Bacillati</taxon>
        <taxon>Bacillota</taxon>
        <taxon>Bacilli</taxon>
        <taxon>Lactobacillales</taxon>
        <taxon>Carnobacteriaceae</taxon>
        <taxon>Alkalibacterium</taxon>
    </lineage>
</organism>
<proteinExistence type="predicted"/>
<dbReference type="Proteomes" id="UP001410648">
    <property type="component" value="Unassembled WGS sequence"/>
</dbReference>